<dbReference type="SUPFAM" id="SSF53720">
    <property type="entry name" value="ALDH-like"/>
    <property type="match status" value="1"/>
</dbReference>
<evidence type="ECO:0000256" key="13">
    <source>
        <dbReference type="PIRSR" id="PIRSR000099-3"/>
    </source>
</evidence>
<evidence type="ECO:0000256" key="4">
    <source>
        <dbReference type="ARBA" id="ARBA00011738"/>
    </source>
</evidence>
<dbReference type="PIRSF" id="PIRSF000099">
    <property type="entry name" value="Histidinol_dh"/>
    <property type="match status" value="1"/>
</dbReference>
<dbReference type="Pfam" id="PF00815">
    <property type="entry name" value="Histidinol_dh"/>
    <property type="match status" value="1"/>
</dbReference>
<feature type="binding site" evidence="13">
    <location>
        <position position="421"/>
    </location>
    <ligand>
        <name>substrate</name>
    </ligand>
</feature>
<feature type="binding site" evidence="12">
    <location>
        <position position="132"/>
    </location>
    <ligand>
        <name>NAD(+)</name>
        <dbReference type="ChEBI" id="CHEBI:57540"/>
    </ligand>
</feature>
<dbReference type="InterPro" id="IPR012131">
    <property type="entry name" value="Hstdl_DH"/>
</dbReference>
<evidence type="ECO:0000256" key="10">
    <source>
        <dbReference type="PIRNR" id="PIRNR000099"/>
    </source>
</evidence>
<feature type="active site" description="Proton acceptor" evidence="11">
    <location>
        <position position="328"/>
    </location>
</feature>
<protein>
    <recommendedName>
        <fullName evidence="5 10">Histidinol dehydrogenase</fullName>
        <shortName evidence="10">HDH</shortName>
        <ecNumber evidence="5 10">1.1.1.23</ecNumber>
    </recommendedName>
</protein>
<evidence type="ECO:0000256" key="5">
    <source>
        <dbReference type="ARBA" id="ARBA00012965"/>
    </source>
</evidence>
<evidence type="ECO:0000256" key="2">
    <source>
        <dbReference type="ARBA" id="ARBA00004940"/>
    </source>
</evidence>
<dbReference type="EMBL" id="LR217707">
    <property type="protein sequence ID" value="VFP80989.1"/>
    <property type="molecule type" value="Genomic_DNA"/>
</dbReference>
<comment type="similarity">
    <text evidence="3 10 15">Belongs to the histidinol dehydrogenase family.</text>
</comment>
<evidence type="ECO:0000256" key="15">
    <source>
        <dbReference type="RuleBase" id="RU004175"/>
    </source>
</evidence>
<keyword evidence="10" id="KW-0368">Histidine biosynthesis</keyword>
<evidence type="ECO:0000256" key="8">
    <source>
        <dbReference type="ARBA" id="ARBA00023002"/>
    </source>
</evidence>
<dbReference type="EC" id="1.1.1.23" evidence="5 10"/>
<proteinExistence type="inferred from homology"/>
<evidence type="ECO:0000256" key="14">
    <source>
        <dbReference type="PIRSR" id="PIRSR000099-4"/>
    </source>
</evidence>
<keyword evidence="6 14" id="KW-0479">Metal-binding</keyword>
<sequence length="442" mass="48892">MLNLNKNIFYWNRLTKEEKNNILLRPRFNINNSIKSSVSKIIDKVKQYGDVALHTYNLKFDKIKLDSFYVTQEKIDLSANLVSETFKKSVSIAKKNIISFHTKQIAYGLEVETYPGVRCQQIIRPIHAVGLYIPKGKYPLVSTALMLSIPAKLAGCTNICLCSPPPVSNEILYIAKVSGIKQVIQLGGAQGIAALALGTQSIQRVDKIFGPGNIFVTEAKLQISQSVPRVSIDMPAGPSEMLIIADKDSNPNFVAADFLAQLEHDNNSQVILLSTSIGLLKNVIAAINRQILFLTKKDIILCSLKNSRIIITQSLLDCFNISNLYSPEHLTLHIKNSVNFLSYIKNAGSVFLGKWTPGSAGDYITGANHVLPTYGYSNTYSSLQISDFQKIITVQKMTKQSLINLSDSIIELSQIEGMDAHGKSIIIRTNALKDMSIARETI</sequence>
<dbReference type="PANTHER" id="PTHR21256:SF2">
    <property type="entry name" value="HISTIDINE BIOSYNTHESIS TRIFUNCTIONAL PROTEIN"/>
    <property type="match status" value="1"/>
</dbReference>
<dbReference type="PANTHER" id="PTHR21256">
    <property type="entry name" value="HISTIDINOL DEHYDROGENASE HDH"/>
    <property type="match status" value="1"/>
</dbReference>
<dbReference type="Proteomes" id="UP000294380">
    <property type="component" value="Chromosome"/>
</dbReference>
<feature type="binding site" evidence="12">
    <location>
        <position position="213"/>
    </location>
    <ligand>
        <name>NAD(+)</name>
        <dbReference type="ChEBI" id="CHEBI:57540"/>
    </ligand>
</feature>
<comment type="function">
    <text evidence="1 10">Catalyzes the sequential NAD-dependent oxidations of L-histidinol to L-histidinaldehyde and then to L-histidine.</text>
</comment>
<dbReference type="OrthoDB" id="9805269at2"/>
<feature type="binding site" evidence="13">
    <location>
        <position position="329"/>
    </location>
    <ligand>
        <name>substrate</name>
    </ligand>
</feature>
<evidence type="ECO:0000256" key="12">
    <source>
        <dbReference type="PIRSR" id="PIRSR000099-2"/>
    </source>
</evidence>
<gene>
    <name evidence="16" type="primary">hisD</name>
    <name evidence="16" type="ORF">BUCIKOCA2762_069</name>
</gene>
<comment type="cofactor">
    <cofactor evidence="14">
        <name>Zn(2+)</name>
        <dbReference type="ChEBI" id="CHEBI:29105"/>
    </cofactor>
    <text evidence="14">Binds 1 zinc ion per subunit.</text>
</comment>
<dbReference type="PRINTS" id="PR00083">
    <property type="entry name" value="HOLDHDRGNASE"/>
</dbReference>
<evidence type="ECO:0000256" key="7">
    <source>
        <dbReference type="ARBA" id="ARBA00022833"/>
    </source>
</evidence>
<dbReference type="InterPro" id="IPR022695">
    <property type="entry name" value="Histidinol_DH_monofunct"/>
</dbReference>
<dbReference type="CDD" id="cd06572">
    <property type="entry name" value="Histidinol_dh"/>
    <property type="match status" value="1"/>
</dbReference>
<dbReference type="Gene3D" id="1.20.5.1300">
    <property type="match status" value="1"/>
</dbReference>
<feature type="binding site" evidence="13">
    <location>
        <position position="261"/>
    </location>
    <ligand>
        <name>substrate</name>
    </ligand>
</feature>
<dbReference type="FunFam" id="3.40.50.1980:FF:000001">
    <property type="entry name" value="Histidinol dehydrogenase"/>
    <property type="match status" value="1"/>
</dbReference>
<dbReference type="InterPro" id="IPR016161">
    <property type="entry name" value="Ald_DH/histidinol_DH"/>
</dbReference>
<feature type="binding site" evidence="13">
    <location>
        <position position="362"/>
    </location>
    <ligand>
        <name>substrate</name>
    </ligand>
</feature>
<dbReference type="NCBIfam" id="TIGR00069">
    <property type="entry name" value="hisD"/>
    <property type="match status" value="1"/>
</dbReference>
<reference evidence="16 17" key="1">
    <citation type="submission" date="2019-02" db="EMBL/GenBank/DDBJ databases">
        <authorList>
            <person name="Manzano-Marin A."/>
            <person name="Manzano-Marin A."/>
        </authorList>
    </citation>
    <scope>NUCLEOTIDE SEQUENCE [LARGE SCALE GENOMIC DNA]</scope>
    <source>
        <strain evidence="16 17">BuCikochiana</strain>
    </source>
</reference>
<dbReference type="GO" id="GO:0005829">
    <property type="term" value="C:cytosol"/>
    <property type="evidence" value="ECO:0007669"/>
    <property type="project" value="TreeGrafter"/>
</dbReference>
<feature type="binding site" evidence="13">
    <location>
        <position position="239"/>
    </location>
    <ligand>
        <name>substrate</name>
    </ligand>
</feature>
<dbReference type="GO" id="GO:0046872">
    <property type="term" value="F:metal ion binding"/>
    <property type="evidence" value="ECO:0007669"/>
    <property type="project" value="UniProtKB-KW"/>
</dbReference>
<accession>A0A451D571</accession>
<feature type="binding site" evidence="12">
    <location>
        <position position="190"/>
    </location>
    <ligand>
        <name>NAD(+)</name>
        <dbReference type="ChEBI" id="CHEBI:57540"/>
    </ligand>
</feature>
<feature type="binding site" evidence="14">
    <location>
        <position position="362"/>
    </location>
    <ligand>
        <name>Zn(2+)</name>
        <dbReference type="ChEBI" id="CHEBI:29105"/>
    </ligand>
</feature>
<evidence type="ECO:0000256" key="6">
    <source>
        <dbReference type="ARBA" id="ARBA00022723"/>
    </source>
</evidence>
<organism evidence="16 17">
    <name type="scientific">Buchnera aphidicola</name>
    <name type="common">Cinara kochiana kochiana</name>
    <dbReference type="NCBI Taxonomy" id="2518976"/>
    <lineage>
        <taxon>Bacteria</taxon>
        <taxon>Pseudomonadati</taxon>
        <taxon>Pseudomonadota</taxon>
        <taxon>Gammaproteobacteria</taxon>
        <taxon>Enterobacterales</taxon>
        <taxon>Erwiniaceae</taxon>
        <taxon>Buchnera</taxon>
    </lineage>
</organism>
<feature type="binding site" evidence="14">
    <location>
        <position position="264"/>
    </location>
    <ligand>
        <name>Zn(2+)</name>
        <dbReference type="ChEBI" id="CHEBI:29105"/>
    </ligand>
</feature>
<dbReference type="GO" id="GO:0000105">
    <property type="term" value="P:L-histidine biosynthetic process"/>
    <property type="evidence" value="ECO:0007669"/>
    <property type="project" value="UniProtKB-UniRule"/>
</dbReference>
<feature type="binding site" evidence="14">
    <location>
        <position position="421"/>
    </location>
    <ligand>
        <name>Zn(2+)</name>
        <dbReference type="ChEBI" id="CHEBI:29105"/>
    </ligand>
</feature>
<feature type="binding site" evidence="13">
    <location>
        <position position="264"/>
    </location>
    <ligand>
        <name>substrate</name>
    </ligand>
</feature>
<dbReference type="GO" id="GO:0051287">
    <property type="term" value="F:NAD binding"/>
    <property type="evidence" value="ECO:0007669"/>
    <property type="project" value="InterPro"/>
</dbReference>
<keyword evidence="8 10" id="KW-0560">Oxidoreductase</keyword>
<comment type="subunit">
    <text evidence="4">Homodimer.</text>
</comment>
<evidence type="ECO:0000313" key="16">
    <source>
        <dbReference type="EMBL" id="VFP80989.1"/>
    </source>
</evidence>
<feature type="binding site" evidence="13">
    <location>
        <position position="416"/>
    </location>
    <ligand>
        <name>substrate</name>
    </ligand>
</feature>
<feature type="binding site" evidence="14">
    <location>
        <position position="261"/>
    </location>
    <ligand>
        <name>Zn(2+)</name>
        <dbReference type="ChEBI" id="CHEBI:29105"/>
    </ligand>
</feature>
<dbReference type="UniPathway" id="UPA00031">
    <property type="reaction ID" value="UER00014"/>
</dbReference>
<keyword evidence="10 12" id="KW-0520">NAD</keyword>
<keyword evidence="10" id="KW-0028">Amino-acid biosynthesis</keyword>
<feature type="active site" description="Proton acceptor" evidence="11">
    <location>
        <position position="329"/>
    </location>
</feature>
<dbReference type="AlphaFoldDB" id="A0A451D571"/>
<evidence type="ECO:0000256" key="3">
    <source>
        <dbReference type="ARBA" id="ARBA00010178"/>
    </source>
</evidence>
<keyword evidence="7 14" id="KW-0862">Zinc</keyword>
<evidence type="ECO:0000313" key="17">
    <source>
        <dbReference type="Proteomes" id="UP000294380"/>
    </source>
</evidence>
<evidence type="ECO:0000256" key="11">
    <source>
        <dbReference type="PIRSR" id="PIRSR000099-1"/>
    </source>
</evidence>
<dbReference type="Gene3D" id="3.40.50.1980">
    <property type="entry name" value="Nitrogenase molybdenum iron protein domain"/>
    <property type="match status" value="2"/>
</dbReference>
<evidence type="ECO:0000256" key="9">
    <source>
        <dbReference type="ARBA" id="ARBA00049489"/>
    </source>
</evidence>
<name>A0A451D571_9GAMM</name>
<dbReference type="RefSeq" id="WP_154028322.1">
    <property type="nucleotide sequence ID" value="NZ_LR217707.1"/>
</dbReference>
<comment type="catalytic activity">
    <reaction evidence="9 10">
        <text>L-histidinol + 2 NAD(+) + H2O = L-histidine + 2 NADH + 3 H(+)</text>
        <dbReference type="Rhea" id="RHEA:20641"/>
        <dbReference type="ChEBI" id="CHEBI:15377"/>
        <dbReference type="ChEBI" id="CHEBI:15378"/>
        <dbReference type="ChEBI" id="CHEBI:57540"/>
        <dbReference type="ChEBI" id="CHEBI:57595"/>
        <dbReference type="ChEBI" id="CHEBI:57699"/>
        <dbReference type="ChEBI" id="CHEBI:57945"/>
        <dbReference type="EC" id="1.1.1.23"/>
    </reaction>
</comment>
<comment type="pathway">
    <text evidence="2 10">Amino-acid biosynthesis; L-histidine biosynthesis; L-histidine from 5-phospho-alpha-D-ribose 1-diphosphate: step 9/9.</text>
</comment>
<evidence type="ECO:0000256" key="1">
    <source>
        <dbReference type="ARBA" id="ARBA00003850"/>
    </source>
</evidence>
<dbReference type="GO" id="GO:0004399">
    <property type="term" value="F:histidinol dehydrogenase activity"/>
    <property type="evidence" value="ECO:0007669"/>
    <property type="project" value="UniProtKB-UniRule"/>
</dbReference>